<keyword evidence="8" id="KW-0862">Zinc</keyword>
<dbReference type="PROSITE" id="PS50189">
    <property type="entry name" value="NTR"/>
    <property type="match status" value="1"/>
</dbReference>
<evidence type="ECO:0000313" key="12">
    <source>
        <dbReference type="Proteomes" id="UP000504634"/>
    </source>
</evidence>
<dbReference type="RefSeq" id="XP_030370217.1">
    <property type="nucleotide sequence ID" value="XM_030514357.1"/>
</dbReference>
<dbReference type="GO" id="GO:0046872">
    <property type="term" value="F:metal ion binding"/>
    <property type="evidence" value="ECO:0007669"/>
    <property type="project" value="UniProtKB-KW"/>
</dbReference>
<dbReference type="GO" id="GO:0051045">
    <property type="term" value="P:negative regulation of membrane protein ectodomain proteolysis"/>
    <property type="evidence" value="ECO:0007669"/>
    <property type="project" value="TreeGrafter"/>
</dbReference>
<name>A0A6J2T5K7_DROLE</name>
<feature type="disulfide bond" evidence="9">
    <location>
        <begin position="150"/>
        <end position="155"/>
    </location>
</feature>
<evidence type="ECO:0000256" key="3">
    <source>
        <dbReference type="ARBA" id="ARBA00022525"/>
    </source>
</evidence>
<dbReference type="Proteomes" id="UP000504634">
    <property type="component" value="Unplaced"/>
</dbReference>
<dbReference type="GeneID" id="115620880"/>
<evidence type="ECO:0000256" key="2">
    <source>
        <dbReference type="ARBA" id="ARBA00011027"/>
    </source>
</evidence>
<evidence type="ECO:0000256" key="1">
    <source>
        <dbReference type="ARBA" id="ARBA00004613"/>
    </source>
</evidence>
<dbReference type="GO" id="GO:0002020">
    <property type="term" value="F:protease binding"/>
    <property type="evidence" value="ECO:0007669"/>
    <property type="project" value="TreeGrafter"/>
</dbReference>
<dbReference type="RefSeq" id="XP_030370218.1">
    <property type="nucleotide sequence ID" value="XM_030514358.1"/>
</dbReference>
<evidence type="ECO:0000256" key="6">
    <source>
        <dbReference type="ARBA" id="ARBA00023157"/>
    </source>
</evidence>
<dbReference type="InterPro" id="IPR001134">
    <property type="entry name" value="Netrin_domain"/>
</dbReference>
<evidence type="ECO:0000256" key="8">
    <source>
        <dbReference type="PIRSR" id="PIRSR601820-1"/>
    </source>
</evidence>
<dbReference type="Gene3D" id="2.40.50.120">
    <property type="match status" value="1"/>
</dbReference>
<dbReference type="InterPro" id="IPR027465">
    <property type="entry name" value="TIMP_C"/>
</dbReference>
<dbReference type="GO" id="GO:0005615">
    <property type="term" value="C:extracellular space"/>
    <property type="evidence" value="ECO:0007669"/>
    <property type="project" value="TreeGrafter"/>
</dbReference>
<evidence type="ECO:0000313" key="13">
    <source>
        <dbReference type="RefSeq" id="XP_030370217.1"/>
    </source>
</evidence>
<sequence length="210" mass="24247">MEFQKYLSLWALALVTVLAFYGSYVEACMCMPAHPQTHYCNADYVVQVRVLRKSEKMDPGKTIYKVNIKRTYKATPEARKMLRDGRLATPNMDSSCGVKLQLGKVYIIAGRMPQLNLCSYFKEYAKMTITERHGFNGGYKKTCSCNVWPCFGKSCLDEREADDGCKWSPHGNCERDFSACMPHIRQTPSGNITRCRWRRTRLYKQCLNYP</sequence>
<organism evidence="12 13">
    <name type="scientific">Drosophila lebanonensis</name>
    <name type="common">Fruit fly</name>
    <name type="synonym">Scaptodrosophila lebanonensis</name>
    <dbReference type="NCBI Taxonomy" id="7225"/>
    <lineage>
        <taxon>Eukaryota</taxon>
        <taxon>Metazoa</taxon>
        <taxon>Ecdysozoa</taxon>
        <taxon>Arthropoda</taxon>
        <taxon>Hexapoda</taxon>
        <taxon>Insecta</taxon>
        <taxon>Pterygota</taxon>
        <taxon>Neoptera</taxon>
        <taxon>Endopterygota</taxon>
        <taxon>Diptera</taxon>
        <taxon>Brachycera</taxon>
        <taxon>Muscomorpha</taxon>
        <taxon>Ephydroidea</taxon>
        <taxon>Drosophilidae</taxon>
        <taxon>Scaptodrosophila</taxon>
    </lineage>
</organism>
<dbReference type="CDD" id="cd03577">
    <property type="entry name" value="NTR_TIMP_like"/>
    <property type="match status" value="1"/>
</dbReference>
<dbReference type="SUPFAM" id="SSF50242">
    <property type="entry name" value="TIMP-like"/>
    <property type="match status" value="1"/>
</dbReference>
<protein>
    <submittedName>
        <fullName evidence="13 14">Tissue inhibitor of metalloproteinase</fullName>
    </submittedName>
</protein>
<dbReference type="OrthoDB" id="6041373at2759"/>
<keyword evidence="3" id="KW-0964">Secreted</keyword>
<feature type="disulfide bond" evidence="9">
    <location>
        <begin position="145"/>
        <end position="195"/>
    </location>
</feature>
<dbReference type="AlphaFoldDB" id="A0A6J2T5K7"/>
<keyword evidence="7" id="KW-0481">Metalloenzyme inhibitor</keyword>
<keyword evidence="5" id="KW-0646">Protease inhibitor</keyword>
<evidence type="ECO:0000256" key="9">
    <source>
        <dbReference type="PIRSR" id="PIRSR601820-3"/>
    </source>
</evidence>
<evidence type="ECO:0000313" key="14">
    <source>
        <dbReference type="RefSeq" id="XP_030370218.1"/>
    </source>
</evidence>
<evidence type="ECO:0000259" key="11">
    <source>
        <dbReference type="PROSITE" id="PS50189"/>
    </source>
</evidence>
<dbReference type="SMART" id="SM00206">
    <property type="entry name" value="NTR"/>
    <property type="match status" value="1"/>
</dbReference>
<dbReference type="InterPro" id="IPR001820">
    <property type="entry name" value="TIMP"/>
</dbReference>
<dbReference type="CTD" id="41248"/>
<evidence type="ECO:0000256" key="4">
    <source>
        <dbReference type="ARBA" id="ARBA00022608"/>
    </source>
</evidence>
<gene>
    <name evidence="13 14" type="primary">LOC115620880</name>
</gene>
<dbReference type="GO" id="GO:0008191">
    <property type="term" value="F:metalloendopeptidase inhibitor activity"/>
    <property type="evidence" value="ECO:0007669"/>
    <property type="project" value="InterPro"/>
</dbReference>
<proteinExistence type="inferred from homology"/>
<evidence type="ECO:0000256" key="10">
    <source>
        <dbReference type="SAM" id="SignalP"/>
    </source>
</evidence>
<keyword evidence="12" id="KW-1185">Reference proteome</keyword>
<comment type="similarity">
    <text evidence="2">Belongs to the protease inhibitor I35 (TIMP) family.</text>
</comment>
<dbReference type="Gene3D" id="3.90.370.10">
    <property type="entry name" value="Tissue inhibitor of metalloproteinase-1. Chain B, domain 1"/>
    <property type="match status" value="1"/>
</dbReference>
<keyword evidence="10" id="KW-0732">Signal</keyword>
<feature type="disulfide bond" evidence="9">
    <location>
        <begin position="40"/>
        <end position="143"/>
    </location>
</feature>
<reference evidence="13 14" key="1">
    <citation type="submission" date="2025-04" db="UniProtKB">
        <authorList>
            <consortium name="RefSeq"/>
        </authorList>
    </citation>
    <scope>IDENTIFICATION</scope>
    <source>
        <strain evidence="13 14">11010-0011.00</strain>
        <tissue evidence="13 14">Whole body</tissue>
    </source>
</reference>
<accession>A0A6J2T5K7</accession>
<keyword evidence="8" id="KW-0479">Metal-binding</keyword>
<dbReference type="PANTHER" id="PTHR11844">
    <property type="entry name" value="METALLOPROTEASE INHIBITOR"/>
    <property type="match status" value="1"/>
</dbReference>
<dbReference type="GO" id="GO:0031012">
    <property type="term" value="C:extracellular matrix"/>
    <property type="evidence" value="ECO:0007669"/>
    <property type="project" value="TreeGrafter"/>
</dbReference>
<evidence type="ECO:0000256" key="7">
    <source>
        <dbReference type="ARBA" id="ARBA00023215"/>
    </source>
</evidence>
<keyword evidence="4" id="KW-0483">Metalloprotease inhibitor</keyword>
<dbReference type="PANTHER" id="PTHR11844:SF33">
    <property type="entry name" value="TISSUE INHIBITOR OF METALLOPROTEINASE"/>
    <property type="match status" value="1"/>
</dbReference>
<feature type="domain" description="NTR" evidence="11">
    <location>
        <begin position="28"/>
        <end position="143"/>
    </location>
</feature>
<feature type="disulfide bond" evidence="9">
    <location>
        <begin position="30"/>
        <end position="118"/>
    </location>
</feature>
<dbReference type="Pfam" id="PF00965">
    <property type="entry name" value="TIMP"/>
    <property type="match status" value="1"/>
</dbReference>
<keyword evidence="6 9" id="KW-1015">Disulfide bond</keyword>
<feature type="chain" id="PRO_5044642627" evidence="10">
    <location>
        <begin position="28"/>
        <end position="210"/>
    </location>
</feature>
<evidence type="ECO:0000256" key="5">
    <source>
        <dbReference type="ARBA" id="ARBA00022690"/>
    </source>
</evidence>
<comment type="subcellular location">
    <subcellularLocation>
        <location evidence="1">Secreted</location>
    </subcellularLocation>
</comment>
<feature type="disulfide bond" evidence="9">
    <location>
        <begin position="28"/>
        <end position="96"/>
    </location>
</feature>
<dbReference type="InterPro" id="IPR008993">
    <property type="entry name" value="TIMP-like_OB-fold"/>
</dbReference>
<feature type="signal peptide" evidence="10">
    <location>
        <begin position="1"/>
        <end position="27"/>
    </location>
</feature>
<feature type="binding site" evidence="8">
    <location>
        <position position="28"/>
    </location>
    <ligand>
        <name>Zn(2+)</name>
        <dbReference type="ChEBI" id="CHEBI:29105"/>
        <note>ligand shared with metalloproteinase partner</note>
    </ligand>
</feature>